<dbReference type="EMBL" id="BDEQ01000001">
    <property type="protein sequence ID" value="GAT97734.1"/>
    <property type="molecule type" value="Genomic_DNA"/>
</dbReference>
<dbReference type="Proteomes" id="UP000078387">
    <property type="component" value="Unassembled WGS sequence"/>
</dbReference>
<dbReference type="VEuPathDB" id="AmoebaDB:EHI8A_064830"/>
<feature type="compositionally biased region" description="Polar residues" evidence="1">
    <location>
        <begin position="21"/>
        <end position="38"/>
    </location>
</feature>
<reference evidence="2 3" key="1">
    <citation type="submission" date="2016-05" db="EMBL/GenBank/DDBJ databases">
        <title>First whole genome sequencing of Entamoeba histolytica HM1:IMSS-clone-6.</title>
        <authorList>
            <person name="Mukherjee Avik.K."/>
            <person name="Izumyama S."/>
            <person name="Nakada-Tsukui K."/>
            <person name="Nozaki T."/>
        </authorList>
    </citation>
    <scope>NUCLEOTIDE SEQUENCE [LARGE SCALE GENOMIC DNA]</scope>
    <source>
        <strain evidence="2 3">HM1:IMSS clone 6</strain>
    </source>
</reference>
<dbReference type="InterPro" id="IPR011992">
    <property type="entry name" value="EF-hand-dom_pair"/>
</dbReference>
<evidence type="ECO:0000256" key="1">
    <source>
        <dbReference type="SAM" id="MobiDB-lite"/>
    </source>
</evidence>
<accession>A0A5K1U6F2</accession>
<dbReference type="VEuPathDB" id="AmoebaDB:EHI5A_031940"/>
<comment type="caution">
    <text evidence="2">The sequence shown here is derived from an EMBL/GenBank/DDBJ whole genome shotgun (WGS) entry which is preliminary data.</text>
</comment>
<evidence type="ECO:0008006" key="4">
    <source>
        <dbReference type="Google" id="ProtNLM"/>
    </source>
</evidence>
<dbReference type="AlphaFoldDB" id="A0A5K1U6F2"/>
<protein>
    <recommendedName>
        <fullName evidence="4">EF-hand domain-containing protein</fullName>
    </recommendedName>
</protein>
<name>A0A5K1U6F2_ENTHI</name>
<gene>
    <name evidence="2" type="ORF">CL6EHI_108780</name>
</gene>
<evidence type="ECO:0000313" key="3">
    <source>
        <dbReference type="Proteomes" id="UP000078387"/>
    </source>
</evidence>
<evidence type="ECO:0000313" key="2">
    <source>
        <dbReference type="EMBL" id="GAT97734.1"/>
    </source>
</evidence>
<proteinExistence type="predicted"/>
<feature type="compositionally biased region" description="Basic residues" evidence="1">
    <location>
        <begin position="1"/>
        <end position="12"/>
    </location>
</feature>
<feature type="region of interest" description="Disordered" evidence="1">
    <location>
        <begin position="1"/>
        <end position="52"/>
    </location>
</feature>
<dbReference type="Gene3D" id="1.10.238.10">
    <property type="entry name" value="EF-hand"/>
    <property type="match status" value="1"/>
</dbReference>
<dbReference type="VEuPathDB" id="AmoebaDB:KM1_036800"/>
<dbReference type="VEuPathDB" id="AmoebaDB:EHI_108780"/>
<sequence length="162" mass="19135">MSIKDRRKKPISLKKDKLFSDHTSQQTRSSLAKTTSYQSDRESLPTPSMNPNPNQTLLFYQYDSDGFGELTIQEIREFLQNEKGMYLTDEHIQSIMSNVLMQTDRIKINDFMKFCKYIETDQEYLVNKSSLDNSPVYRHEDSLFQQRDQDKPKYLQNVCVIL</sequence>
<organism evidence="2 3">
    <name type="scientific">Entamoeba histolytica</name>
    <dbReference type="NCBI Taxonomy" id="5759"/>
    <lineage>
        <taxon>Eukaryota</taxon>
        <taxon>Amoebozoa</taxon>
        <taxon>Evosea</taxon>
        <taxon>Archamoebae</taxon>
        <taxon>Mastigamoebida</taxon>
        <taxon>Entamoebidae</taxon>
        <taxon>Entamoeba</taxon>
    </lineage>
</organism>
<dbReference type="VEuPathDB" id="AmoebaDB:EHI7A_126190"/>
<dbReference type="SUPFAM" id="SSF47473">
    <property type="entry name" value="EF-hand"/>
    <property type="match status" value="1"/>
</dbReference>